<dbReference type="RefSeq" id="WP_196953426.1">
    <property type="nucleotide sequence ID" value="NZ_JADWYK010000001.1"/>
</dbReference>
<dbReference type="Proteomes" id="UP000601099">
    <property type="component" value="Unassembled WGS sequence"/>
</dbReference>
<dbReference type="InterPro" id="IPR024079">
    <property type="entry name" value="MetalloPept_cat_dom_sf"/>
</dbReference>
<reference evidence="5 6" key="1">
    <citation type="submission" date="2020-11" db="EMBL/GenBank/DDBJ databases">
        <title>Hymenobacter sp.</title>
        <authorList>
            <person name="Kim M.K."/>
        </authorList>
    </citation>
    <scope>NUCLEOTIDE SEQUENCE [LARGE SCALE GENOMIC DNA]</scope>
    <source>
        <strain evidence="5 6">BT594</strain>
    </source>
</reference>
<sequence>MLFSAFYSSPRRAVRRLAGAGALLLLSVSASHAQRVLWADAPSAAAVSHPVVQRLGSYRPVNVQLTALRQVLAAAPSAETAARRSSAATVIALPLPNGTSGRFQLTTVPVLPAALAARFPQIVTYAGQGIDDPTATVRLDVTPAGLHAQILSASGTVYIDPAGAATHVVYDRSTLTGAAPVCYATGSRATTQPRTARPQATGEQLRTYRIAVACTGEYARVKGGTVAGALAGITTSINRVSGIYERELAIRLQLVDNEETLIYLDPATDPYSNEVDDAALNTNQRIIDEKIGAASYDIGHLFCTADGGLASMAVVCENGYKAQGGTGLPNPSGDAFDVDFVAHEIGHQFGASHTFNGTAGNCAGGNRESTTAYEPGSGTTIMAYAGICAPQNLQANSDPYFHAISLDEISTFTASGSGSACPALTSTANHAPTASAGSRYVLPIGTPFTLTGAGSDVDGNILTYCWEQFDKGAAGAPTAPRGSAPIFRSFAPTTSPTRTFPNLADLLSNTTRVGEVLPSYARRMVFRLTTRDNRGGFAADTVLLPVVSTAGPFLVTEPAAAQTWLAGAPQRVAWDVARTNQAPINTQLVDILLSTDGGQTFPITLAAGTPNDGAQLVTIPANTPATMQARIKVAAVGNIYFDISNQNSTIEVPTAATFALSRGGESAELSSCPGTTITTNLVLTALQGFSGGITLAASGLPAGATASFSPASVASFGPVQLTLTTPASLATGTYSATITATAGSQTRTQTFSFRILTAVTAAPALKAPATSATSVSDLPVFNWSAVANATSYELQVATEATFAQPVFTQAGISGTSFTLPTALTAGTTYFWRARGNNASCSNGPFSEAASFSVGTIDCQTFVSTDVPKVLGAAAVATVSSTVVVESADKVADVNVRNLAITYPDVSELIVALTSPTGQRVVLATGACAGTSGVQVSFDDQATAAVACPLSSNASAKPANPLSALQGLSANGTWTLTVQDQSNTLGGSLQAWTLELCTIRNTATATTTASALAGVSVFPNPGPGEFQLLLDNARRGTVQVQVLDAVGREISRETFAKPGTRVQRPLLLLAQPAGLYLVRVQIDKAAPVTLRLTKL</sequence>
<dbReference type="InterPro" id="IPR002884">
    <property type="entry name" value="P_dom"/>
</dbReference>
<feature type="chain" id="PRO_5045362209" evidence="3">
    <location>
        <begin position="34"/>
        <end position="1094"/>
    </location>
</feature>
<dbReference type="PROSITE" id="PS51829">
    <property type="entry name" value="P_HOMO_B"/>
    <property type="match status" value="1"/>
</dbReference>
<keyword evidence="1" id="KW-0645">Protease</keyword>
<organism evidence="5 6">
    <name type="scientific">Hymenobacter guriensis</name>
    <dbReference type="NCBI Taxonomy" id="2793065"/>
    <lineage>
        <taxon>Bacteria</taxon>
        <taxon>Pseudomonadati</taxon>
        <taxon>Bacteroidota</taxon>
        <taxon>Cytophagia</taxon>
        <taxon>Cytophagales</taxon>
        <taxon>Hymenobacteraceae</taxon>
        <taxon>Hymenobacter</taxon>
    </lineage>
</organism>
<dbReference type="InterPro" id="IPR013783">
    <property type="entry name" value="Ig-like_fold"/>
</dbReference>
<dbReference type="Gene3D" id="2.60.120.260">
    <property type="entry name" value="Galactose-binding domain-like"/>
    <property type="match status" value="1"/>
</dbReference>
<evidence type="ECO:0000313" key="5">
    <source>
        <dbReference type="EMBL" id="MBG8552387.1"/>
    </source>
</evidence>
<dbReference type="SUPFAM" id="SSF49785">
    <property type="entry name" value="Galactose-binding domain-like"/>
    <property type="match status" value="1"/>
</dbReference>
<dbReference type="Pfam" id="PF13583">
    <property type="entry name" value="Reprolysin_4"/>
    <property type="match status" value="1"/>
</dbReference>
<keyword evidence="3" id="KW-0732">Signal</keyword>
<dbReference type="InterPro" id="IPR008979">
    <property type="entry name" value="Galactose-bd-like_sf"/>
</dbReference>
<keyword evidence="6" id="KW-1185">Reference proteome</keyword>
<evidence type="ECO:0000256" key="1">
    <source>
        <dbReference type="ARBA" id="ARBA00022670"/>
    </source>
</evidence>
<dbReference type="Pfam" id="PF01483">
    <property type="entry name" value="P_proprotein"/>
    <property type="match status" value="1"/>
</dbReference>
<dbReference type="SUPFAM" id="SSF55486">
    <property type="entry name" value="Metalloproteases ('zincins'), catalytic domain"/>
    <property type="match status" value="1"/>
</dbReference>
<protein>
    <submittedName>
        <fullName evidence="5">Proprotein convertase P-domain-containing protein</fullName>
    </submittedName>
</protein>
<feature type="domain" description="P/Homo B" evidence="4">
    <location>
        <begin position="842"/>
        <end position="1004"/>
    </location>
</feature>
<proteinExistence type="predicted"/>
<evidence type="ECO:0000256" key="3">
    <source>
        <dbReference type="SAM" id="SignalP"/>
    </source>
</evidence>
<comment type="caution">
    <text evidence="5">The sequence shown here is derived from an EMBL/GenBank/DDBJ whole genome shotgun (WGS) entry which is preliminary data.</text>
</comment>
<gene>
    <name evidence="5" type="ORF">I5L79_02455</name>
</gene>
<keyword evidence="2" id="KW-0378">Hydrolase</keyword>
<accession>A0ABS0KWZ0</accession>
<evidence type="ECO:0000313" key="6">
    <source>
        <dbReference type="Proteomes" id="UP000601099"/>
    </source>
</evidence>
<dbReference type="Gene3D" id="2.60.40.10">
    <property type="entry name" value="Immunoglobulins"/>
    <property type="match status" value="2"/>
</dbReference>
<name>A0ABS0KWZ0_9BACT</name>
<evidence type="ECO:0000256" key="2">
    <source>
        <dbReference type="ARBA" id="ARBA00022801"/>
    </source>
</evidence>
<dbReference type="EMBL" id="JADWYK010000001">
    <property type="protein sequence ID" value="MBG8552387.1"/>
    <property type="molecule type" value="Genomic_DNA"/>
</dbReference>
<evidence type="ECO:0000259" key="4">
    <source>
        <dbReference type="PROSITE" id="PS51829"/>
    </source>
</evidence>
<dbReference type="Gene3D" id="3.40.390.10">
    <property type="entry name" value="Collagenase (Catalytic Domain)"/>
    <property type="match status" value="1"/>
</dbReference>
<feature type="signal peptide" evidence="3">
    <location>
        <begin position="1"/>
        <end position="33"/>
    </location>
</feature>